<evidence type="ECO:0000313" key="4">
    <source>
        <dbReference type="Proteomes" id="UP000427716"/>
    </source>
</evidence>
<dbReference type="GO" id="GO:0005737">
    <property type="term" value="C:cytoplasm"/>
    <property type="evidence" value="ECO:0007669"/>
    <property type="project" value="TreeGrafter"/>
</dbReference>
<dbReference type="InterPro" id="IPR004143">
    <property type="entry name" value="BPL_LPL_catalytic"/>
</dbReference>
<evidence type="ECO:0000313" key="3">
    <source>
        <dbReference type="EMBL" id="QGT79249.1"/>
    </source>
</evidence>
<dbReference type="Gene3D" id="3.30.930.10">
    <property type="entry name" value="Bira Bifunctional Protein, Domain 2"/>
    <property type="match status" value="1"/>
</dbReference>
<gene>
    <name evidence="3" type="ORF">GM160_10310</name>
</gene>
<name>A0A6I6CYG1_9GAMM</name>
<protein>
    <submittedName>
        <fullName evidence="3">Biotin--[acetyl-CoA-carboxylase] ligase</fullName>
        <ecNumber evidence="3">6.3.4.15</ecNumber>
    </submittedName>
</protein>
<dbReference type="SUPFAM" id="SSF55681">
    <property type="entry name" value="Class II aaRS and biotin synthetases"/>
    <property type="match status" value="1"/>
</dbReference>
<evidence type="ECO:0000256" key="1">
    <source>
        <dbReference type="ARBA" id="ARBA00022598"/>
    </source>
</evidence>
<dbReference type="PANTHER" id="PTHR12835">
    <property type="entry name" value="BIOTIN PROTEIN LIGASE"/>
    <property type="match status" value="1"/>
</dbReference>
<feature type="domain" description="BPL/LPL catalytic" evidence="2">
    <location>
        <begin position="91"/>
        <end position="212"/>
    </location>
</feature>
<sequence>MRAGGPLLRGVSDWRGGLVLPARASIIGPDSQNLSVPGGQPGCVGPDSIHPPPAFPGPVMHRDVVLDFGSLVPRLQRLAARRGWLLAAEARVDSTNQRVRALLESDDGASRPVVAIAAEQTAGVGRRGARWLSTPGDGLWFSLAVPAETRLPAAPPGLALAGCLAGVLVRHEVPATVKWPNDLYLGEGKLGGLMIERGRLGGELYWLAGVGINWRRPPGAIEAAYPPAALADLGDRWGGDSIALASALVEAAVGLMRRPVDWPAELARLSRAHHAFGQTVVVERADGGREIGTAGAIGSNGNLAVTRADGSVIRAGAHDRVRLLAGRA</sequence>
<dbReference type="NCBIfam" id="TIGR00121">
    <property type="entry name" value="birA_ligase"/>
    <property type="match status" value="1"/>
</dbReference>
<dbReference type="Proteomes" id="UP000427716">
    <property type="component" value="Chromosome"/>
</dbReference>
<organism evidence="3 4">
    <name type="scientific">Guyparkeria halophila</name>
    <dbReference type="NCBI Taxonomy" id="47960"/>
    <lineage>
        <taxon>Bacteria</taxon>
        <taxon>Pseudomonadati</taxon>
        <taxon>Pseudomonadota</taxon>
        <taxon>Gammaproteobacteria</taxon>
        <taxon>Chromatiales</taxon>
        <taxon>Thioalkalibacteraceae</taxon>
        <taxon>Guyparkeria</taxon>
    </lineage>
</organism>
<accession>A0A6I6CYG1</accession>
<evidence type="ECO:0000259" key="2">
    <source>
        <dbReference type="Pfam" id="PF03099"/>
    </source>
</evidence>
<dbReference type="InterPro" id="IPR045864">
    <property type="entry name" value="aa-tRNA-synth_II/BPL/LPL"/>
</dbReference>
<dbReference type="EC" id="6.3.4.15" evidence="3"/>
<dbReference type="PANTHER" id="PTHR12835:SF5">
    <property type="entry name" value="BIOTIN--PROTEIN LIGASE"/>
    <property type="match status" value="1"/>
</dbReference>
<dbReference type="GO" id="GO:0004077">
    <property type="term" value="F:biotin--[biotin carboxyl-carrier protein] ligase activity"/>
    <property type="evidence" value="ECO:0007669"/>
    <property type="project" value="UniProtKB-EC"/>
</dbReference>
<dbReference type="KEGG" id="ghl:GM160_10310"/>
<dbReference type="EMBL" id="CP046415">
    <property type="protein sequence ID" value="QGT79249.1"/>
    <property type="molecule type" value="Genomic_DNA"/>
</dbReference>
<keyword evidence="1 3" id="KW-0436">Ligase</keyword>
<reference evidence="3 4" key="1">
    <citation type="submission" date="2019-11" db="EMBL/GenBank/DDBJ databases">
        <authorList>
            <person name="Zhang J."/>
            <person name="Sun C."/>
        </authorList>
    </citation>
    <scope>NUCLEOTIDE SEQUENCE [LARGE SCALE GENOMIC DNA]</scope>
    <source>
        <strain evidence="4">sp2</strain>
    </source>
</reference>
<keyword evidence="4" id="KW-1185">Reference proteome</keyword>
<dbReference type="AlphaFoldDB" id="A0A6I6CYG1"/>
<proteinExistence type="predicted"/>
<dbReference type="Pfam" id="PF03099">
    <property type="entry name" value="BPL_LplA_LipB"/>
    <property type="match status" value="1"/>
</dbReference>
<dbReference type="InterPro" id="IPR004408">
    <property type="entry name" value="Biotin_CoA_COase_ligase"/>
</dbReference>